<comment type="similarity">
    <text evidence="2">Belongs to the ferric reductase (FRE) family.</text>
</comment>
<keyword evidence="7" id="KW-0560">Oxidoreductase</keyword>
<feature type="region of interest" description="Disordered" evidence="11">
    <location>
        <begin position="565"/>
        <end position="593"/>
    </location>
</feature>
<dbReference type="InterPro" id="IPR013130">
    <property type="entry name" value="Fe3_Rdtase_TM_dom"/>
</dbReference>
<feature type="transmembrane region" description="Helical" evidence="12">
    <location>
        <begin position="232"/>
        <end position="253"/>
    </location>
</feature>
<keyword evidence="6 12" id="KW-1133">Transmembrane helix</keyword>
<evidence type="ECO:0000256" key="2">
    <source>
        <dbReference type="ARBA" id="ARBA00006278"/>
    </source>
</evidence>
<evidence type="ECO:0000256" key="10">
    <source>
        <dbReference type="ARBA" id="ARBA00023180"/>
    </source>
</evidence>
<dbReference type="GO" id="GO:0006879">
    <property type="term" value="P:intracellular iron ion homeostasis"/>
    <property type="evidence" value="ECO:0007669"/>
    <property type="project" value="TreeGrafter"/>
</dbReference>
<dbReference type="OrthoDB" id="3944240at2759"/>
<evidence type="ECO:0000256" key="7">
    <source>
        <dbReference type="ARBA" id="ARBA00023002"/>
    </source>
</evidence>
<evidence type="ECO:0000256" key="1">
    <source>
        <dbReference type="ARBA" id="ARBA00004141"/>
    </source>
</evidence>
<dbReference type="SFLD" id="SFLDS00052">
    <property type="entry name" value="Ferric_Reductase_Domain"/>
    <property type="match status" value="1"/>
</dbReference>
<dbReference type="PANTHER" id="PTHR32361">
    <property type="entry name" value="FERRIC/CUPRIC REDUCTASE TRANSMEMBRANE COMPONENT"/>
    <property type="match status" value="1"/>
</dbReference>
<dbReference type="InterPro" id="IPR017927">
    <property type="entry name" value="FAD-bd_FR_type"/>
</dbReference>
<dbReference type="GO" id="GO:0005886">
    <property type="term" value="C:plasma membrane"/>
    <property type="evidence" value="ECO:0007669"/>
    <property type="project" value="TreeGrafter"/>
</dbReference>
<dbReference type="SFLD" id="SFLDG01168">
    <property type="entry name" value="Ferric_reductase_subgroup_(FRE"/>
    <property type="match status" value="1"/>
</dbReference>
<dbReference type="InterPro" id="IPR039261">
    <property type="entry name" value="FNR_nucleotide-bd"/>
</dbReference>
<feature type="transmembrane region" description="Helical" evidence="12">
    <location>
        <begin position="84"/>
        <end position="103"/>
    </location>
</feature>
<dbReference type="Pfam" id="PF08022">
    <property type="entry name" value="FAD_binding_8"/>
    <property type="match status" value="1"/>
</dbReference>
<evidence type="ECO:0000256" key="11">
    <source>
        <dbReference type="SAM" id="MobiDB-lite"/>
    </source>
</evidence>
<evidence type="ECO:0000259" key="13">
    <source>
        <dbReference type="PROSITE" id="PS51384"/>
    </source>
</evidence>
<evidence type="ECO:0000313" key="15">
    <source>
        <dbReference type="Proteomes" id="UP000006701"/>
    </source>
</evidence>
<feature type="transmembrane region" description="Helical" evidence="12">
    <location>
        <begin position="192"/>
        <end position="211"/>
    </location>
</feature>
<gene>
    <name evidence="14" type="ORF">ACLA_044770</name>
</gene>
<keyword evidence="3" id="KW-0813">Transport</keyword>
<dbReference type="InterPro" id="IPR013121">
    <property type="entry name" value="Fe_red_NAD-bd_6"/>
</dbReference>
<feature type="transmembrane region" description="Helical" evidence="12">
    <location>
        <begin position="152"/>
        <end position="177"/>
    </location>
</feature>
<feature type="transmembrane region" description="Helical" evidence="12">
    <location>
        <begin position="297"/>
        <end position="318"/>
    </location>
</feature>
<evidence type="ECO:0000256" key="8">
    <source>
        <dbReference type="ARBA" id="ARBA00023065"/>
    </source>
</evidence>
<dbReference type="InterPro" id="IPR013112">
    <property type="entry name" value="FAD-bd_8"/>
</dbReference>
<dbReference type="KEGG" id="act:ACLA_044770"/>
<accession>A1C8X0</accession>
<evidence type="ECO:0000256" key="12">
    <source>
        <dbReference type="SAM" id="Phobius"/>
    </source>
</evidence>
<evidence type="ECO:0000256" key="9">
    <source>
        <dbReference type="ARBA" id="ARBA00023136"/>
    </source>
</evidence>
<evidence type="ECO:0000256" key="5">
    <source>
        <dbReference type="ARBA" id="ARBA00022982"/>
    </source>
</evidence>
<keyword evidence="5" id="KW-0249">Electron transport</keyword>
<dbReference type="CDD" id="cd06186">
    <property type="entry name" value="NOX_Duox_like_FAD_NADP"/>
    <property type="match status" value="1"/>
</dbReference>
<dbReference type="InterPro" id="IPR051410">
    <property type="entry name" value="Ferric/Cupric_Reductase"/>
</dbReference>
<dbReference type="RefSeq" id="XP_001275183.1">
    <property type="nucleotide sequence ID" value="XM_001275182.1"/>
</dbReference>
<keyword evidence="4 12" id="KW-0812">Transmembrane</keyword>
<dbReference type="PANTHER" id="PTHR32361:SF9">
    <property type="entry name" value="FERRIC REDUCTASE TRANSMEMBRANE COMPONENT 3-RELATED"/>
    <property type="match status" value="1"/>
</dbReference>
<keyword evidence="15" id="KW-1185">Reference proteome</keyword>
<evidence type="ECO:0000256" key="4">
    <source>
        <dbReference type="ARBA" id="ARBA00022692"/>
    </source>
</evidence>
<protein>
    <submittedName>
        <fullName evidence="14">Metalloreductase, putative</fullName>
    </submittedName>
</protein>
<dbReference type="GO" id="GO:0006826">
    <property type="term" value="P:iron ion transport"/>
    <property type="evidence" value="ECO:0007669"/>
    <property type="project" value="TreeGrafter"/>
</dbReference>
<dbReference type="Proteomes" id="UP000006701">
    <property type="component" value="Unassembled WGS sequence"/>
</dbReference>
<evidence type="ECO:0000256" key="3">
    <source>
        <dbReference type="ARBA" id="ARBA00022448"/>
    </source>
</evidence>
<keyword evidence="10" id="KW-0325">Glycoprotein</keyword>
<evidence type="ECO:0000256" key="6">
    <source>
        <dbReference type="ARBA" id="ARBA00022989"/>
    </source>
</evidence>
<dbReference type="SUPFAM" id="SSF52343">
    <property type="entry name" value="Ferredoxin reductase-like, C-terminal NADP-linked domain"/>
    <property type="match status" value="1"/>
</dbReference>
<dbReference type="AlphaFoldDB" id="A1C8X0"/>
<dbReference type="PROSITE" id="PS51384">
    <property type="entry name" value="FAD_FR"/>
    <property type="match status" value="1"/>
</dbReference>
<dbReference type="Pfam" id="PF01794">
    <property type="entry name" value="Ferric_reduct"/>
    <property type="match status" value="1"/>
</dbReference>
<dbReference type="OMA" id="NIYHRWV"/>
<keyword evidence="8" id="KW-0406">Ion transport</keyword>
<dbReference type="GeneID" id="4707250"/>
<comment type="subcellular location">
    <subcellularLocation>
        <location evidence="1">Membrane</location>
        <topology evidence="1">Multi-pass membrane protein</topology>
    </subcellularLocation>
</comment>
<feature type="transmembrane region" description="Helical" evidence="12">
    <location>
        <begin position="273"/>
        <end position="290"/>
    </location>
</feature>
<reference evidence="14 15" key="1">
    <citation type="journal article" date="2008" name="PLoS Genet.">
        <title>Genomic islands in the pathogenic filamentous fungus Aspergillus fumigatus.</title>
        <authorList>
            <person name="Fedorova N.D."/>
            <person name="Khaldi N."/>
            <person name="Joardar V.S."/>
            <person name="Maiti R."/>
            <person name="Amedeo P."/>
            <person name="Anderson M.J."/>
            <person name="Crabtree J."/>
            <person name="Silva J.C."/>
            <person name="Badger J.H."/>
            <person name="Albarraq A."/>
            <person name="Angiuoli S."/>
            <person name="Bussey H."/>
            <person name="Bowyer P."/>
            <person name="Cotty P.J."/>
            <person name="Dyer P.S."/>
            <person name="Egan A."/>
            <person name="Galens K."/>
            <person name="Fraser-Liggett C.M."/>
            <person name="Haas B.J."/>
            <person name="Inman J.M."/>
            <person name="Kent R."/>
            <person name="Lemieux S."/>
            <person name="Malavazi I."/>
            <person name="Orvis J."/>
            <person name="Roemer T."/>
            <person name="Ronning C.M."/>
            <person name="Sundaram J.P."/>
            <person name="Sutton G."/>
            <person name="Turner G."/>
            <person name="Venter J.C."/>
            <person name="White O.R."/>
            <person name="Whitty B.R."/>
            <person name="Youngman P."/>
            <person name="Wolfe K.H."/>
            <person name="Goldman G.H."/>
            <person name="Wortman J.R."/>
            <person name="Jiang B."/>
            <person name="Denning D.W."/>
            <person name="Nierman W.C."/>
        </authorList>
    </citation>
    <scope>NUCLEOTIDE SEQUENCE [LARGE SCALE GENOMIC DNA]</scope>
    <source>
        <strain evidence="15">ATCC 1007 / CBS 513.65 / DSM 816 / NCTC 3887 / NRRL 1</strain>
    </source>
</reference>
<evidence type="ECO:0000313" key="14">
    <source>
        <dbReference type="EMBL" id="EAW13757.1"/>
    </source>
</evidence>
<feature type="domain" description="FAD-binding FR-type" evidence="13">
    <location>
        <begin position="346"/>
        <end position="467"/>
    </location>
</feature>
<proteinExistence type="inferred from homology"/>
<dbReference type="eggNOG" id="KOG0039">
    <property type="taxonomic scope" value="Eukaryota"/>
</dbReference>
<dbReference type="Pfam" id="PF08030">
    <property type="entry name" value="NAD_binding_6"/>
    <property type="match status" value="1"/>
</dbReference>
<name>A1C8X0_ASPCL</name>
<dbReference type="GO" id="GO:0000293">
    <property type="term" value="F:ferric-chelate reductase activity"/>
    <property type="evidence" value="ECO:0007669"/>
    <property type="project" value="UniProtKB-ARBA"/>
</dbReference>
<dbReference type="HOGENOM" id="CLU_010365_6_1_1"/>
<sequence>MGVKDAESLPSYIWFAFIYNGLESRPCVDSSAIRFIWSGGVQLDSKMLNPAEYDFSNRTEAAQFLDQLLKGRVFHEQFVPRLHGFWYAVIIVVCIAGIWQLLWRFHLRSRRLQAGRALSPSSQIVSRVYKLALSATRKVVYPQWSPVSTTSWFIVPPLGTTGFILSYFLFLLLLLFVDIQVTGPTWYTNASVRAAFLATIQIPLLLSLVGKNNIVSLMTGISYERLNIYHRWVARGCFLMATLHFALLGGVWSQFSGLTALAWDTNKLFRSGIVPYVFLAWMNISSVLPLRDWCYEFFLFQHVLTFFGFIITVAIHIPKGPQDAFHYIYVGIALYLGERLISGIRFAYHNSRLSHATLEPLPGSTTRIRVSNCRIKSWTPGAHALISLPTLKIGQSHPATILSTPTSHNGDIVFLLRAYRGFTMHLHEAAKAAPRTIHAEEPEKQLSAQLVSYRALINGPYAASHADFGSFDTVYLVAGAAGVTFTLSILLDLAHRAASAQERERLPLRRIEFVWMVRKETWLSWISDELSSAARCFASAGITFAAHIYVTSEVSFASSSTVDVPVDDENRGEADDGESSTSPEMVKPKVSPSWTLHPGRPDWRTILPAGLAEGAGESAVGVCGPLNLSMAIRNQVASMGGQIYLHVESFS</sequence>
<dbReference type="GO" id="GO:0015677">
    <property type="term" value="P:copper ion import"/>
    <property type="evidence" value="ECO:0007669"/>
    <property type="project" value="TreeGrafter"/>
</dbReference>
<dbReference type="Gene3D" id="3.40.50.80">
    <property type="entry name" value="Nucleotide-binding domain of ferredoxin-NADP reductase (FNR) module"/>
    <property type="match status" value="1"/>
</dbReference>
<organism evidence="14 15">
    <name type="scientific">Aspergillus clavatus (strain ATCC 1007 / CBS 513.65 / DSM 816 / NCTC 3887 / NRRL 1 / QM 1276 / 107)</name>
    <dbReference type="NCBI Taxonomy" id="344612"/>
    <lineage>
        <taxon>Eukaryota</taxon>
        <taxon>Fungi</taxon>
        <taxon>Dikarya</taxon>
        <taxon>Ascomycota</taxon>
        <taxon>Pezizomycotina</taxon>
        <taxon>Eurotiomycetes</taxon>
        <taxon>Eurotiomycetidae</taxon>
        <taxon>Eurotiales</taxon>
        <taxon>Aspergillaceae</taxon>
        <taxon>Aspergillus</taxon>
        <taxon>Aspergillus subgen. Fumigati</taxon>
    </lineage>
</organism>
<dbReference type="EMBL" id="DS027046">
    <property type="protein sequence ID" value="EAW13757.1"/>
    <property type="molecule type" value="Genomic_DNA"/>
</dbReference>
<dbReference type="VEuPathDB" id="FungiDB:ACLA_044770"/>
<keyword evidence="9 12" id="KW-0472">Membrane</keyword>